<accession>A0A9P7NF44</accession>
<reference evidence="2" key="1">
    <citation type="journal article" date="2020" name="bioRxiv">
        <title>Whole genome comparisons of ergot fungi reveals the divergence and evolution of species within the genus Claviceps are the result of varying mechanisms driving genome evolution and host range expansion.</title>
        <authorList>
            <person name="Wyka S.A."/>
            <person name="Mondo S.J."/>
            <person name="Liu M."/>
            <person name="Dettman J."/>
            <person name="Nalam V."/>
            <person name="Broders K.D."/>
        </authorList>
    </citation>
    <scope>NUCLEOTIDE SEQUENCE</scope>
    <source>
        <strain evidence="2">CCC 602</strain>
    </source>
</reference>
<dbReference type="AlphaFoldDB" id="A0A9P7NF44"/>
<feature type="region of interest" description="Disordered" evidence="1">
    <location>
        <begin position="1"/>
        <end position="54"/>
    </location>
</feature>
<organism evidence="2 3">
    <name type="scientific">Claviceps pusilla</name>
    <dbReference type="NCBI Taxonomy" id="123648"/>
    <lineage>
        <taxon>Eukaryota</taxon>
        <taxon>Fungi</taxon>
        <taxon>Dikarya</taxon>
        <taxon>Ascomycota</taxon>
        <taxon>Pezizomycotina</taxon>
        <taxon>Sordariomycetes</taxon>
        <taxon>Hypocreomycetidae</taxon>
        <taxon>Hypocreales</taxon>
        <taxon>Clavicipitaceae</taxon>
        <taxon>Claviceps</taxon>
    </lineage>
</organism>
<name>A0A9P7NF44_9HYPO</name>
<sequence>MLSSLASEEFEDGNDDGDDNNNNDEDDEDDEDDDNDDLGGAIDNENRGPGGMMVGSSLVLARGVQGPRGKGKQLAGGPPGLRWEGATWTRGRIRKGSRDKLVPVVRSWLALSQLTGARRPALI</sequence>
<dbReference type="EMBL" id="SRPW01000569">
    <property type="protein sequence ID" value="KAG6013611.1"/>
    <property type="molecule type" value="Genomic_DNA"/>
</dbReference>
<evidence type="ECO:0000313" key="3">
    <source>
        <dbReference type="Proteomes" id="UP000748025"/>
    </source>
</evidence>
<comment type="caution">
    <text evidence="2">The sequence shown here is derived from an EMBL/GenBank/DDBJ whole genome shotgun (WGS) entry which is preliminary data.</text>
</comment>
<proteinExistence type="predicted"/>
<feature type="compositionally biased region" description="Acidic residues" evidence="1">
    <location>
        <begin position="8"/>
        <end position="37"/>
    </location>
</feature>
<feature type="region of interest" description="Disordered" evidence="1">
    <location>
        <begin position="64"/>
        <end position="83"/>
    </location>
</feature>
<keyword evidence="3" id="KW-1185">Reference proteome</keyword>
<evidence type="ECO:0000313" key="2">
    <source>
        <dbReference type="EMBL" id="KAG6013611.1"/>
    </source>
</evidence>
<dbReference type="Proteomes" id="UP000748025">
    <property type="component" value="Unassembled WGS sequence"/>
</dbReference>
<protein>
    <submittedName>
        <fullName evidence="2">Uncharacterized protein</fullName>
    </submittedName>
</protein>
<gene>
    <name evidence="2" type="ORF">E4U43_007202</name>
</gene>
<evidence type="ECO:0000256" key="1">
    <source>
        <dbReference type="SAM" id="MobiDB-lite"/>
    </source>
</evidence>